<evidence type="ECO:0000313" key="3">
    <source>
        <dbReference type="Proteomes" id="UP000824087"/>
    </source>
</evidence>
<dbReference type="AlphaFoldDB" id="A0A9D1L3P4"/>
<feature type="transmembrane region" description="Helical" evidence="1">
    <location>
        <begin position="159"/>
        <end position="177"/>
    </location>
</feature>
<feature type="transmembrane region" description="Helical" evidence="1">
    <location>
        <begin position="341"/>
        <end position="359"/>
    </location>
</feature>
<feature type="transmembrane region" description="Helical" evidence="1">
    <location>
        <begin position="46"/>
        <end position="74"/>
    </location>
</feature>
<feature type="transmembrane region" description="Helical" evidence="1">
    <location>
        <begin position="131"/>
        <end position="152"/>
    </location>
</feature>
<feature type="transmembrane region" description="Helical" evidence="1">
    <location>
        <begin position="197"/>
        <end position="215"/>
    </location>
</feature>
<dbReference type="Proteomes" id="UP000824087">
    <property type="component" value="Unassembled WGS sequence"/>
</dbReference>
<evidence type="ECO:0000313" key="2">
    <source>
        <dbReference type="EMBL" id="HIU22133.1"/>
    </source>
</evidence>
<keyword evidence="1" id="KW-1133">Transmembrane helix</keyword>
<organism evidence="2 3">
    <name type="scientific">Candidatus Fimihabitans intestinipullorum</name>
    <dbReference type="NCBI Taxonomy" id="2840820"/>
    <lineage>
        <taxon>Bacteria</taxon>
        <taxon>Bacillati</taxon>
        <taxon>Mycoplasmatota</taxon>
        <taxon>Mycoplasmatota incertae sedis</taxon>
        <taxon>Candidatus Fimihabitans</taxon>
    </lineage>
</organism>
<feature type="transmembrane region" description="Helical" evidence="1">
    <location>
        <begin position="429"/>
        <end position="456"/>
    </location>
</feature>
<evidence type="ECO:0000256" key="1">
    <source>
        <dbReference type="SAM" id="Phobius"/>
    </source>
</evidence>
<feature type="transmembrane region" description="Helical" evidence="1">
    <location>
        <begin position="491"/>
        <end position="514"/>
    </location>
</feature>
<protein>
    <submittedName>
        <fullName evidence="2">Uncharacterized protein</fullName>
    </submittedName>
</protein>
<feature type="transmembrane region" description="Helical" evidence="1">
    <location>
        <begin position="316"/>
        <end position="334"/>
    </location>
</feature>
<gene>
    <name evidence="2" type="ORF">IAD49_00980</name>
</gene>
<keyword evidence="1" id="KW-0812">Transmembrane</keyword>
<accession>A0A9D1L3P4</accession>
<feature type="transmembrane region" description="Helical" evidence="1">
    <location>
        <begin position="403"/>
        <end position="423"/>
    </location>
</feature>
<feature type="transmembrane region" description="Helical" evidence="1">
    <location>
        <begin position="86"/>
        <end position="103"/>
    </location>
</feature>
<name>A0A9D1L3P4_9BACT</name>
<reference evidence="2" key="2">
    <citation type="journal article" date="2021" name="PeerJ">
        <title>Extensive microbial diversity within the chicken gut microbiome revealed by metagenomics and culture.</title>
        <authorList>
            <person name="Gilroy R."/>
            <person name="Ravi A."/>
            <person name="Getino M."/>
            <person name="Pursley I."/>
            <person name="Horton D.L."/>
            <person name="Alikhan N.F."/>
            <person name="Baker D."/>
            <person name="Gharbi K."/>
            <person name="Hall N."/>
            <person name="Watson M."/>
            <person name="Adriaenssens E.M."/>
            <person name="Foster-Nyarko E."/>
            <person name="Jarju S."/>
            <person name="Secka A."/>
            <person name="Antonio M."/>
            <person name="Oren A."/>
            <person name="Chaudhuri R.R."/>
            <person name="La Ragione R."/>
            <person name="Hildebrand F."/>
            <person name="Pallen M.J."/>
        </authorList>
    </citation>
    <scope>NUCLEOTIDE SEQUENCE</scope>
    <source>
        <strain evidence="2">CHK197-8231</strain>
    </source>
</reference>
<comment type="caution">
    <text evidence="2">The sequence shown here is derived from an EMBL/GenBank/DDBJ whole genome shotgun (WGS) entry which is preliminary data.</text>
</comment>
<feature type="transmembrane region" description="Helical" evidence="1">
    <location>
        <begin position="222"/>
        <end position="242"/>
    </location>
</feature>
<sequence length="524" mass="61090">MIETFLLSFHLKLTYRKNSIIYAFQQFPFIGKYFSNHLYGNGGIEALISVISAFIEFISIFLGKFLYISLMVFLPASFYKGNEVSSFLIILFFLTIVGTWLNTNMFNPTKDKYYAIVLMRMNAKKEAISEYGYFLLKMIIGMYPFVFLFGFLSHVPWHLCLLAPWMVVGLKVISTAYNLNLYKKRELIVNENKPTPVIWIFIILFTVLAYIVPLCKILGIEWIMFCCYLLVIILGIIMWKYIVDFDDYFTIYKKLLTPDHVILNAKNTQQDTLRKNALNAIDNKNLATSNKKGYDFFHELFIKRHRKILTTSAHNIALVAFVVTCIAGLVLVLVPDAKKPINSVMMNFLPYFLFIMYLLNRGSTVTQAMFMNCDHSMLTYRFYRQPKTILELFRRRIVDIVKINLEPAFVIALALPFLLWLSGGTSESLNYIVLFVSIISMAIFFSVHHLVIYYLLQPYNINMEMKSPAYQVVNWSTYFICYYMMDLKMPTMVFGTVMIVFAVAYVLISLFLAYRYAPKTFHLK</sequence>
<dbReference type="EMBL" id="DVML01000007">
    <property type="protein sequence ID" value="HIU22133.1"/>
    <property type="molecule type" value="Genomic_DNA"/>
</dbReference>
<reference evidence="2" key="1">
    <citation type="submission" date="2020-10" db="EMBL/GenBank/DDBJ databases">
        <authorList>
            <person name="Gilroy R."/>
        </authorList>
    </citation>
    <scope>NUCLEOTIDE SEQUENCE</scope>
    <source>
        <strain evidence="2">CHK197-8231</strain>
    </source>
</reference>
<proteinExistence type="predicted"/>
<keyword evidence="1" id="KW-0472">Membrane</keyword>